<dbReference type="GeneID" id="25735562"/>
<dbReference type="EMBL" id="KK100531">
    <property type="protein sequence ID" value="KIZ05279.1"/>
    <property type="molecule type" value="Genomic_DNA"/>
</dbReference>
<dbReference type="Proteomes" id="UP000054498">
    <property type="component" value="Unassembled WGS sequence"/>
</dbReference>
<keyword evidence="2" id="KW-1133">Transmembrane helix</keyword>
<dbReference type="AlphaFoldDB" id="A0A0D2LF31"/>
<dbReference type="OrthoDB" id="2017723at2759"/>
<keyword evidence="4" id="KW-1185">Reference proteome</keyword>
<dbReference type="STRING" id="145388.A0A0D2LF31"/>
<name>A0A0D2LF31_9CHLO</name>
<reference evidence="3 4" key="1">
    <citation type="journal article" date="2013" name="BMC Genomics">
        <title>Reconstruction of the lipid metabolism for the microalga Monoraphidium neglectum from its genome sequence reveals characteristics suitable for biofuel production.</title>
        <authorList>
            <person name="Bogen C."/>
            <person name="Al-Dilaimi A."/>
            <person name="Albersmeier A."/>
            <person name="Wichmann J."/>
            <person name="Grundmann M."/>
            <person name="Rupp O."/>
            <person name="Lauersen K.J."/>
            <person name="Blifernez-Klassen O."/>
            <person name="Kalinowski J."/>
            <person name="Goesmann A."/>
            <person name="Mussgnug J.H."/>
            <person name="Kruse O."/>
        </authorList>
    </citation>
    <scope>NUCLEOTIDE SEQUENCE [LARGE SCALE GENOMIC DNA]</scope>
    <source>
        <strain evidence="3 4">SAG 48.87</strain>
    </source>
</reference>
<protein>
    <submittedName>
        <fullName evidence="3">Uncharacterized protein</fullName>
    </submittedName>
</protein>
<keyword evidence="2" id="KW-0812">Transmembrane</keyword>
<sequence>MARSNPKRTATQFRDWAQNESQEKAQDPEHEDSEHDDGKQQQRSFTQQVVRAIYIKWRAQAKRVRDYRRLFALIAFIGLLLGVLHAQRGAATAFRVHSTLSSVVGLDGNAATMQSSDGIYDWLGGVLTAVWKDPVCGDGLCETPFEFASYGRFGCRADCGNLIDLQSLMSLDIDLYYNFGHQTGSLPAAELLSQASWNLCPEKIQYSSDCYYQDDQGFDAIAGTLHVTLPDIPDGSWTLRVKRDLMSKVSGAVRSTADVARAAVWTKVYVAEAAVAAEQAFEQSLLQKALDAARTPFLSYLPTLWTVTRATARDAFDAQQMHDATCVCGAGATAALQGTAGFVDEATWQAGTNCTGVTQLSNRVWYANGSYSIVTPASVDATICAIALANLTAHRATLNTTMLRRVALLLLGGLTAYSCIVDALQVV</sequence>
<accession>A0A0D2LF31</accession>
<evidence type="ECO:0000313" key="3">
    <source>
        <dbReference type="EMBL" id="KIZ05279.1"/>
    </source>
</evidence>
<proteinExistence type="predicted"/>
<evidence type="ECO:0000313" key="4">
    <source>
        <dbReference type="Proteomes" id="UP000054498"/>
    </source>
</evidence>
<evidence type="ECO:0000256" key="1">
    <source>
        <dbReference type="SAM" id="MobiDB-lite"/>
    </source>
</evidence>
<dbReference type="KEGG" id="mng:MNEG_2684"/>
<dbReference type="RefSeq" id="XP_013904298.1">
    <property type="nucleotide sequence ID" value="XM_014048844.1"/>
</dbReference>
<feature type="compositionally biased region" description="Basic and acidic residues" evidence="1">
    <location>
        <begin position="21"/>
        <end position="40"/>
    </location>
</feature>
<organism evidence="3 4">
    <name type="scientific">Monoraphidium neglectum</name>
    <dbReference type="NCBI Taxonomy" id="145388"/>
    <lineage>
        <taxon>Eukaryota</taxon>
        <taxon>Viridiplantae</taxon>
        <taxon>Chlorophyta</taxon>
        <taxon>core chlorophytes</taxon>
        <taxon>Chlorophyceae</taxon>
        <taxon>CS clade</taxon>
        <taxon>Sphaeropleales</taxon>
        <taxon>Selenastraceae</taxon>
        <taxon>Monoraphidium</taxon>
    </lineage>
</organism>
<feature type="transmembrane region" description="Helical" evidence="2">
    <location>
        <begin position="70"/>
        <end position="87"/>
    </location>
</feature>
<keyword evidence="2" id="KW-0472">Membrane</keyword>
<evidence type="ECO:0000256" key="2">
    <source>
        <dbReference type="SAM" id="Phobius"/>
    </source>
</evidence>
<gene>
    <name evidence="3" type="ORF">MNEG_2684</name>
</gene>
<feature type="region of interest" description="Disordered" evidence="1">
    <location>
        <begin position="1"/>
        <end position="44"/>
    </location>
</feature>